<keyword evidence="4" id="KW-1185">Reference proteome</keyword>
<dbReference type="RefSeq" id="WP_071860824.1">
    <property type="nucleotide sequence ID" value="NZ_JBHLVS010000018.1"/>
</dbReference>
<evidence type="ECO:0000259" key="2">
    <source>
        <dbReference type="Pfam" id="PF14501"/>
    </source>
</evidence>
<evidence type="ECO:0000313" key="3">
    <source>
        <dbReference type="EMBL" id="OJG37328.1"/>
    </source>
</evidence>
<dbReference type="AlphaFoldDB" id="A0A1L8SZE2"/>
<feature type="transmembrane region" description="Helical" evidence="1">
    <location>
        <begin position="6"/>
        <end position="25"/>
    </location>
</feature>
<feature type="transmembrane region" description="Helical" evidence="1">
    <location>
        <begin position="58"/>
        <end position="74"/>
    </location>
</feature>
<protein>
    <recommendedName>
        <fullName evidence="2">Sensor histidine kinase NatK-like C-terminal domain-containing protein</fullName>
    </recommendedName>
</protein>
<reference evidence="3 4" key="1">
    <citation type="submission" date="2014-12" db="EMBL/GenBank/DDBJ databases">
        <title>Draft genome sequences of 29 type strains of Enterococci.</title>
        <authorList>
            <person name="Zhong Z."/>
            <person name="Sun Z."/>
            <person name="Liu W."/>
            <person name="Zhang W."/>
            <person name="Zhang H."/>
        </authorList>
    </citation>
    <scope>NUCLEOTIDE SEQUENCE [LARGE SCALE GENOMIC DNA]</scope>
    <source>
        <strain evidence="3 4">DSM 22802</strain>
    </source>
</reference>
<feature type="transmembrane region" description="Helical" evidence="1">
    <location>
        <begin position="185"/>
        <end position="207"/>
    </location>
</feature>
<evidence type="ECO:0000313" key="4">
    <source>
        <dbReference type="Proteomes" id="UP000183700"/>
    </source>
</evidence>
<dbReference type="Pfam" id="PF14501">
    <property type="entry name" value="HATPase_c_5"/>
    <property type="match status" value="1"/>
</dbReference>
<proteinExistence type="predicted"/>
<sequence length="425" mass="49356">MTIFLLMTSTLIDIFLFYFFMKRFAECKKNKLIIGFFGIFIPNLGINTSHFIPLSESTLTLLNLISYILFIAFLTYNIKLPMIDKFYFGGIYVLITLLSESITALELTQLLNYDLDKIPLVIDGTIPTFATKTVLIICAIILLKQDFFRTRKASKLIVCLVPLTSLFVLSCYMFLYFIIEIPIENTILTLLLIFEISFLNLGFFILYNRMKKENRTDLEYQKLEFNLIKQKKELTNAIASQEQLQSMRHDFKNTVLILASHIENKKYTDAMNFISTIQSQISELDNNSLEVYTPNKELNYLLSHKIYFAKNHGIVTQVNCLIPEELNLENDIIIVLLGNLLDNAINACLEIDKSCFKKIDLKIKYFDQSLFINIKNTIDTNHSEIPNEGIGIKNIKKTVRENSGIYEQFIENDYYCVKIILWDFN</sequence>
<organism evidence="3 4">
    <name type="scientific">Enterococcus devriesei</name>
    <dbReference type="NCBI Taxonomy" id="319970"/>
    <lineage>
        <taxon>Bacteria</taxon>
        <taxon>Bacillati</taxon>
        <taxon>Bacillota</taxon>
        <taxon>Bacilli</taxon>
        <taxon>Lactobacillales</taxon>
        <taxon>Enterococcaceae</taxon>
        <taxon>Enterococcus</taxon>
    </lineage>
</organism>
<dbReference type="EMBL" id="JXKM01000001">
    <property type="protein sequence ID" value="OJG37328.1"/>
    <property type="molecule type" value="Genomic_DNA"/>
</dbReference>
<gene>
    <name evidence="3" type="ORF">RV00_GL000285</name>
</gene>
<dbReference type="InterPro" id="IPR032834">
    <property type="entry name" value="NatK-like_C"/>
</dbReference>
<keyword evidence="1" id="KW-0472">Membrane</keyword>
<feature type="transmembrane region" description="Helical" evidence="1">
    <location>
        <begin position="125"/>
        <end position="144"/>
    </location>
</feature>
<keyword evidence="1" id="KW-0812">Transmembrane</keyword>
<feature type="transmembrane region" description="Helical" evidence="1">
    <location>
        <begin position="32"/>
        <end position="52"/>
    </location>
</feature>
<name>A0A1L8SZE2_9ENTE</name>
<comment type="caution">
    <text evidence="3">The sequence shown here is derived from an EMBL/GenBank/DDBJ whole genome shotgun (WGS) entry which is preliminary data.</text>
</comment>
<keyword evidence="1" id="KW-1133">Transmembrane helix</keyword>
<dbReference type="STRING" id="319970.RV00_GL000285"/>
<dbReference type="Gene3D" id="3.30.565.10">
    <property type="entry name" value="Histidine kinase-like ATPase, C-terminal domain"/>
    <property type="match status" value="1"/>
</dbReference>
<dbReference type="Proteomes" id="UP000183700">
    <property type="component" value="Unassembled WGS sequence"/>
</dbReference>
<feature type="transmembrane region" description="Helical" evidence="1">
    <location>
        <begin position="86"/>
        <end position="105"/>
    </location>
</feature>
<evidence type="ECO:0000256" key="1">
    <source>
        <dbReference type="SAM" id="Phobius"/>
    </source>
</evidence>
<feature type="transmembrane region" description="Helical" evidence="1">
    <location>
        <begin position="156"/>
        <end position="179"/>
    </location>
</feature>
<accession>A0A1L8SZE2</accession>
<feature type="domain" description="Sensor histidine kinase NatK-like C-terminal" evidence="2">
    <location>
        <begin position="333"/>
        <end position="421"/>
    </location>
</feature>
<dbReference type="InterPro" id="IPR036890">
    <property type="entry name" value="HATPase_C_sf"/>
</dbReference>